<proteinExistence type="inferred from homology"/>
<sequence>MSGTGAGPAGDGAGPAMAPGRSVAADSDPFPRGGALRGLRVLDAATLYAGPLIASMLADHGADVVRLEPPGGDPYRTRAPGLFALTGRDKRSIELDLNDAEGRRLLHAMIPQVDVVVTNQPEPRLVRHGLDFATLAALNPTLVLVRFSGYGLDGPLARHPGNGSLGEAFAGLTHMTGHPDGQPMLPSVPLGDVVAAFAGAFGVLAACYQRLVHGGPGQVVDVNPVDAMLHVTAPMFVDYQGGPPAGRRGGAMAHAPLRGVFAAANGQWVAVALSTPRQLAALHAVVDPDAPTVTSGPAGNAPADATPAPRVAAYLRRWCATRSRREVLETLARAGVPVAPVNDAADLVDDQHLASRGALRAVDADDERPHRLPAPAPRLSAGAATHAGRLPGPGEHTADVLVEWSHERRSHP</sequence>
<dbReference type="Gene3D" id="3.30.1540.10">
    <property type="entry name" value="formyl-coa transferase, domain 3"/>
    <property type="match status" value="1"/>
</dbReference>
<evidence type="ECO:0000313" key="4">
    <source>
        <dbReference type="EMBL" id="MCK9877912.1"/>
    </source>
</evidence>
<keyword evidence="2 4" id="KW-0808">Transferase</keyword>
<feature type="region of interest" description="Disordered" evidence="3">
    <location>
        <begin position="359"/>
        <end position="396"/>
    </location>
</feature>
<evidence type="ECO:0000256" key="1">
    <source>
        <dbReference type="ARBA" id="ARBA00008383"/>
    </source>
</evidence>
<accession>A0ABT0K2D7</accession>
<dbReference type="Proteomes" id="UP001201873">
    <property type="component" value="Unassembled WGS sequence"/>
</dbReference>
<dbReference type="InterPro" id="IPR044855">
    <property type="entry name" value="CoA-Trfase_III_dom3_sf"/>
</dbReference>
<dbReference type="EMBL" id="JALKFT010000023">
    <property type="protein sequence ID" value="MCK9877912.1"/>
    <property type="molecule type" value="Genomic_DNA"/>
</dbReference>
<dbReference type="InterPro" id="IPR050509">
    <property type="entry name" value="CoA-transferase_III"/>
</dbReference>
<dbReference type="InterPro" id="IPR003673">
    <property type="entry name" value="CoA-Trfase_fam_III"/>
</dbReference>
<dbReference type="PANTHER" id="PTHR48228">
    <property type="entry name" value="SUCCINYL-COA--D-CITRAMALATE COA-TRANSFERASE"/>
    <property type="match status" value="1"/>
</dbReference>
<name>A0ABT0K2D7_9ACTN</name>
<dbReference type="InterPro" id="IPR023606">
    <property type="entry name" value="CoA-Trfase_III_dom_1_sf"/>
</dbReference>
<dbReference type="GO" id="GO:0016740">
    <property type="term" value="F:transferase activity"/>
    <property type="evidence" value="ECO:0007669"/>
    <property type="project" value="UniProtKB-KW"/>
</dbReference>
<organism evidence="4 5">
    <name type="scientific">Frankia umida</name>
    <dbReference type="NCBI Taxonomy" id="573489"/>
    <lineage>
        <taxon>Bacteria</taxon>
        <taxon>Bacillati</taxon>
        <taxon>Actinomycetota</taxon>
        <taxon>Actinomycetes</taxon>
        <taxon>Frankiales</taxon>
        <taxon>Frankiaceae</taxon>
        <taxon>Frankia</taxon>
    </lineage>
</organism>
<dbReference type="RefSeq" id="WP_248826080.1">
    <property type="nucleotide sequence ID" value="NZ_JALKFT010000023.1"/>
</dbReference>
<evidence type="ECO:0000256" key="2">
    <source>
        <dbReference type="ARBA" id="ARBA00022679"/>
    </source>
</evidence>
<comment type="similarity">
    <text evidence="1">Belongs to the CoA-transferase III family.</text>
</comment>
<reference evidence="4 5" key="1">
    <citation type="submission" date="2022-04" db="EMBL/GenBank/DDBJ databases">
        <title>Genome diversity in the genus Frankia.</title>
        <authorList>
            <person name="Carlos-Shanley C."/>
            <person name="Hahn D."/>
        </authorList>
    </citation>
    <scope>NUCLEOTIDE SEQUENCE [LARGE SCALE GENOMIC DNA]</scope>
    <source>
        <strain evidence="4 5">Ag45/Mut15</strain>
    </source>
</reference>
<dbReference type="PANTHER" id="PTHR48228:SF6">
    <property type="entry name" value="L-CARNITINE COA-TRANSFERASE"/>
    <property type="match status" value="1"/>
</dbReference>
<protein>
    <submittedName>
        <fullName evidence="4">CoA transferase</fullName>
    </submittedName>
</protein>
<feature type="region of interest" description="Disordered" evidence="3">
    <location>
        <begin position="1"/>
        <end position="29"/>
    </location>
</feature>
<dbReference type="Gene3D" id="3.40.50.10540">
    <property type="entry name" value="Crotonobetainyl-coa:carnitine coa-transferase, domain 1"/>
    <property type="match status" value="1"/>
</dbReference>
<dbReference type="Pfam" id="PF02515">
    <property type="entry name" value="CoA_transf_3"/>
    <property type="match status" value="1"/>
</dbReference>
<evidence type="ECO:0000256" key="3">
    <source>
        <dbReference type="SAM" id="MobiDB-lite"/>
    </source>
</evidence>
<feature type="compositionally biased region" description="Gly residues" evidence="3">
    <location>
        <begin position="1"/>
        <end position="13"/>
    </location>
</feature>
<dbReference type="SUPFAM" id="SSF89796">
    <property type="entry name" value="CoA-transferase family III (CaiB/BaiF)"/>
    <property type="match status" value="1"/>
</dbReference>
<gene>
    <name evidence="4" type="ORF">MXD59_19385</name>
</gene>
<keyword evidence="5" id="KW-1185">Reference proteome</keyword>
<evidence type="ECO:0000313" key="5">
    <source>
        <dbReference type="Proteomes" id="UP001201873"/>
    </source>
</evidence>
<comment type="caution">
    <text evidence="4">The sequence shown here is derived from an EMBL/GenBank/DDBJ whole genome shotgun (WGS) entry which is preliminary data.</text>
</comment>